<sequence>MQWPTQEVARAFVLQQFSARLFRSDSAEQWVLTGGTALQYRSTEARPTADADLAFAREAAEVETTLRRALTPIVGEYGSFDLKLSRTKDSGNYTGRLTYNLNGQRFASASIDVNTTRPVDFTPDVLTPDALVTMPDLSPPAALRVYPVHRHLADKLAAMYDTYGSDGTSPSTRPHDLADIVILSRSSTVDAPKLLAAVRQQESERNVSIPTPLRLPAPEWTATYPKRVRETTLPVHLHDVHTALAAADRFVSPVLSGQIVRGHWDPGQEHWVQPARTAQKVSVADLVRSAQPDRPRRATKQPHHPADRPTPDVSADRHRGHEPEP</sequence>
<keyword evidence="3" id="KW-1185">Reference proteome</keyword>
<evidence type="ECO:0000256" key="1">
    <source>
        <dbReference type="SAM" id="MobiDB-lite"/>
    </source>
</evidence>
<dbReference type="EMBL" id="JAWLUM010000005">
    <property type="protein sequence ID" value="MDV7136740.1"/>
    <property type="molecule type" value="Genomic_DNA"/>
</dbReference>
<comment type="caution">
    <text evidence="2">The sequence shown here is derived from an EMBL/GenBank/DDBJ whole genome shotgun (WGS) entry which is preliminary data.</text>
</comment>
<evidence type="ECO:0000313" key="3">
    <source>
        <dbReference type="Proteomes" id="UP001185792"/>
    </source>
</evidence>
<feature type="region of interest" description="Disordered" evidence="1">
    <location>
        <begin position="286"/>
        <end position="325"/>
    </location>
</feature>
<dbReference type="RefSeq" id="WP_317714715.1">
    <property type="nucleotide sequence ID" value="NZ_JAWLUM010000005.1"/>
</dbReference>
<organism evidence="2 3">
    <name type="scientific">Williamsia marianensis</name>
    <dbReference type="NCBI Taxonomy" id="85044"/>
    <lineage>
        <taxon>Bacteria</taxon>
        <taxon>Bacillati</taxon>
        <taxon>Actinomycetota</taxon>
        <taxon>Actinomycetes</taxon>
        <taxon>Mycobacteriales</taxon>
        <taxon>Nocardiaceae</taxon>
        <taxon>Williamsia</taxon>
    </lineage>
</organism>
<reference evidence="2 3" key="1">
    <citation type="submission" date="2023-10" db="EMBL/GenBank/DDBJ databases">
        <title>Development of a sustainable strategy for remediation of hydrocarbon-contaminated territories based on the waste exchange concept.</title>
        <authorList>
            <person name="Krivoruchko A."/>
        </authorList>
    </citation>
    <scope>NUCLEOTIDE SEQUENCE [LARGE SCALE GENOMIC DNA]</scope>
    <source>
        <strain evidence="2 3">IEGM 1236</strain>
    </source>
</reference>
<protein>
    <submittedName>
        <fullName evidence="2">Nucleotidyl transferase AbiEii/AbiGii toxin family protein</fullName>
    </submittedName>
</protein>
<accession>A0ABU4EZQ1</accession>
<evidence type="ECO:0000313" key="2">
    <source>
        <dbReference type="EMBL" id="MDV7136740.1"/>
    </source>
</evidence>
<gene>
    <name evidence="2" type="ORF">R4198_23855</name>
</gene>
<proteinExistence type="predicted"/>
<dbReference type="InterPro" id="IPR014942">
    <property type="entry name" value="AbiEii"/>
</dbReference>
<dbReference type="Proteomes" id="UP001185792">
    <property type="component" value="Unassembled WGS sequence"/>
</dbReference>
<keyword evidence="2" id="KW-0808">Transferase</keyword>
<feature type="compositionally biased region" description="Basic and acidic residues" evidence="1">
    <location>
        <begin position="304"/>
        <end position="325"/>
    </location>
</feature>
<dbReference type="GO" id="GO:0016740">
    <property type="term" value="F:transferase activity"/>
    <property type="evidence" value="ECO:0007669"/>
    <property type="project" value="UniProtKB-KW"/>
</dbReference>
<name>A0ABU4EZQ1_WILMA</name>
<dbReference type="Pfam" id="PF08843">
    <property type="entry name" value="AbiEii"/>
    <property type="match status" value="1"/>
</dbReference>